<dbReference type="InterPro" id="IPR013022">
    <property type="entry name" value="Xyl_isomerase-like_TIM-brl"/>
</dbReference>
<dbReference type="Gene3D" id="3.20.20.150">
    <property type="entry name" value="Divalent-metal-dependent TIM barrel enzymes"/>
    <property type="match status" value="1"/>
</dbReference>
<organism evidence="3 4">
    <name type="scientific">Pseudoclavibacter chungangensis</name>
    <dbReference type="NCBI Taxonomy" id="587635"/>
    <lineage>
        <taxon>Bacteria</taxon>
        <taxon>Bacillati</taxon>
        <taxon>Actinomycetota</taxon>
        <taxon>Actinomycetes</taxon>
        <taxon>Micrococcales</taxon>
        <taxon>Microbacteriaceae</taxon>
        <taxon>Pseudoclavibacter</taxon>
    </lineage>
</organism>
<dbReference type="Pfam" id="PF01261">
    <property type="entry name" value="AP_endonuc_2"/>
    <property type="match status" value="1"/>
</dbReference>
<accession>A0A7J5C0M3</accession>
<evidence type="ECO:0000313" key="3">
    <source>
        <dbReference type="EMBL" id="KAB1659704.1"/>
    </source>
</evidence>
<evidence type="ECO:0000256" key="1">
    <source>
        <dbReference type="ARBA" id="ARBA00023277"/>
    </source>
</evidence>
<dbReference type="SUPFAM" id="SSF51658">
    <property type="entry name" value="Xylose isomerase-like"/>
    <property type="match status" value="1"/>
</dbReference>
<keyword evidence="3" id="KW-0413">Isomerase</keyword>
<dbReference type="InterPro" id="IPR050312">
    <property type="entry name" value="IolE/XylAMocC-like"/>
</dbReference>
<dbReference type="AlphaFoldDB" id="A0A7J5C0M3"/>
<dbReference type="Proteomes" id="UP000467240">
    <property type="component" value="Unassembled WGS sequence"/>
</dbReference>
<dbReference type="RefSeq" id="WP_158039868.1">
    <property type="nucleotide sequence ID" value="NZ_JACCFV010000001.1"/>
</dbReference>
<sequence>MPPKRSERDIALQLYTLRNQLATSPEATFDTIVDAGYTAVELFRPIELSATFGGQLERRGLRVPSVHAQLVGRDAAPIFDTASALGAGTVIDPRVDPAAWTTRDGILRTAEALNALAEEAAAWDLHVGYHNHDVELSSLIDGTPALLVLDGALDAVVVLEVDVYWAAVGGADVVGLLTELGDRVRLLHLKDGPATATGAIDPDLAKQVPFGAGVLDAPAVLAAAPGASTLVVEFDDFDGDLQQTIADARHRVQTLVEGER</sequence>
<feature type="domain" description="Xylose isomerase-like TIM barrel" evidence="2">
    <location>
        <begin position="29"/>
        <end position="223"/>
    </location>
</feature>
<protein>
    <submittedName>
        <fullName evidence="3">Sugar phosphate isomerase/epimerase</fullName>
    </submittedName>
</protein>
<keyword evidence="1" id="KW-0119">Carbohydrate metabolism</keyword>
<proteinExistence type="predicted"/>
<dbReference type="GO" id="GO:0016853">
    <property type="term" value="F:isomerase activity"/>
    <property type="evidence" value="ECO:0007669"/>
    <property type="project" value="UniProtKB-KW"/>
</dbReference>
<dbReference type="EMBL" id="WBJZ01000005">
    <property type="protein sequence ID" value="KAB1659704.1"/>
    <property type="molecule type" value="Genomic_DNA"/>
</dbReference>
<dbReference type="OrthoDB" id="5182842at2"/>
<keyword evidence="4" id="KW-1185">Reference proteome</keyword>
<reference evidence="3 4" key="1">
    <citation type="submission" date="2019-09" db="EMBL/GenBank/DDBJ databases">
        <title>Phylogeny of genus Pseudoclavibacter and closely related genus.</title>
        <authorList>
            <person name="Li Y."/>
        </authorList>
    </citation>
    <scope>NUCLEOTIDE SEQUENCE [LARGE SCALE GENOMIC DNA]</scope>
    <source>
        <strain evidence="3 4">DSM 23821</strain>
    </source>
</reference>
<evidence type="ECO:0000313" key="4">
    <source>
        <dbReference type="Proteomes" id="UP000467240"/>
    </source>
</evidence>
<dbReference type="PANTHER" id="PTHR12110">
    <property type="entry name" value="HYDROXYPYRUVATE ISOMERASE"/>
    <property type="match status" value="1"/>
</dbReference>
<name>A0A7J5C0M3_9MICO</name>
<gene>
    <name evidence="3" type="ORF">F8O01_05460</name>
</gene>
<dbReference type="InterPro" id="IPR036237">
    <property type="entry name" value="Xyl_isomerase-like_sf"/>
</dbReference>
<dbReference type="PANTHER" id="PTHR12110:SF41">
    <property type="entry name" value="INOSOSE DEHYDRATASE"/>
    <property type="match status" value="1"/>
</dbReference>
<evidence type="ECO:0000259" key="2">
    <source>
        <dbReference type="Pfam" id="PF01261"/>
    </source>
</evidence>
<comment type="caution">
    <text evidence="3">The sequence shown here is derived from an EMBL/GenBank/DDBJ whole genome shotgun (WGS) entry which is preliminary data.</text>
</comment>